<dbReference type="OrthoDB" id="2019940at2759"/>
<protein>
    <submittedName>
        <fullName evidence="1">Uncharacterized protein</fullName>
    </submittedName>
</protein>
<dbReference type="Proteomes" id="UP000324585">
    <property type="component" value="Unassembled WGS sequence"/>
</dbReference>
<keyword evidence="2" id="KW-1185">Reference proteome</keyword>
<evidence type="ECO:0000313" key="1">
    <source>
        <dbReference type="EMBL" id="KAA8496293.1"/>
    </source>
</evidence>
<accession>A0A5J4Z0E3</accession>
<organism evidence="1 2">
    <name type="scientific">Porphyridium purpureum</name>
    <name type="common">Red alga</name>
    <name type="synonym">Porphyridium cruentum</name>
    <dbReference type="NCBI Taxonomy" id="35688"/>
    <lineage>
        <taxon>Eukaryota</taxon>
        <taxon>Rhodophyta</taxon>
        <taxon>Bangiophyceae</taxon>
        <taxon>Porphyridiales</taxon>
        <taxon>Porphyridiaceae</taxon>
        <taxon>Porphyridium</taxon>
    </lineage>
</organism>
<dbReference type="EMBL" id="VRMN01000002">
    <property type="protein sequence ID" value="KAA8496293.1"/>
    <property type="molecule type" value="Genomic_DNA"/>
</dbReference>
<name>A0A5J4Z0E3_PORPP</name>
<sequence>MTFHLFVQVVHTLATQDVLLLNEHFLPAYLQCDFDQVPYDLMKVRHRRRREYDACLMPSGSTGSFGVQSLIASTGSVRDGIQADEFVTRGGMLLGRFVDVRARDEPQVEAVTVVQLRRPDNKLENVQI</sequence>
<reference evidence="2" key="1">
    <citation type="journal article" date="2019" name="Nat. Commun.">
        <title>Expansion of phycobilisome linker gene families in mesophilic red algae.</title>
        <authorList>
            <person name="Lee J."/>
            <person name="Kim D."/>
            <person name="Bhattacharya D."/>
            <person name="Yoon H.S."/>
        </authorList>
    </citation>
    <scope>NUCLEOTIDE SEQUENCE [LARGE SCALE GENOMIC DNA]</scope>
    <source>
        <strain evidence="2">CCMP 1328</strain>
    </source>
</reference>
<proteinExistence type="predicted"/>
<evidence type="ECO:0000313" key="2">
    <source>
        <dbReference type="Proteomes" id="UP000324585"/>
    </source>
</evidence>
<comment type="caution">
    <text evidence="1">The sequence shown here is derived from an EMBL/GenBank/DDBJ whole genome shotgun (WGS) entry which is preliminary data.</text>
</comment>
<dbReference type="AlphaFoldDB" id="A0A5J4Z0E3"/>
<gene>
    <name evidence="1" type="ORF">FVE85_0022</name>
</gene>